<evidence type="ECO:0000256" key="9">
    <source>
        <dbReference type="ARBA" id="ARBA00023242"/>
    </source>
</evidence>
<feature type="compositionally biased region" description="Basic and acidic residues" evidence="10">
    <location>
        <begin position="1"/>
        <end position="10"/>
    </location>
</feature>
<dbReference type="NCBIfam" id="TIGR01565">
    <property type="entry name" value="homeo_ZF_HD"/>
    <property type="match status" value="1"/>
</dbReference>
<evidence type="ECO:0000256" key="5">
    <source>
        <dbReference type="ARBA" id="ARBA00023015"/>
    </source>
</evidence>
<reference evidence="12 13" key="1">
    <citation type="submission" date="2024-11" db="EMBL/GenBank/DDBJ databases">
        <title>Chromosome-level genome assembly of Eucalyptus globulus Labill. provides insights into its genome evolution.</title>
        <authorList>
            <person name="Li X."/>
        </authorList>
    </citation>
    <scope>NUCLEOTIDE SEQUENCE [LARGE SCALE GENOMIC DNA]</scope>
    <source>
        <strain evidence="12">CL2024</strain>
        <tissue evidence="12">Fresh tender leaves</tissue>
    </source>
</reference>
<dbReference type="GO" id="GO:0003677">
    <property type="term" value="F:DNA binding"/>
    <property type="evidence" value="ECO:0007669"/>
    <property type="project" value="UniProtKB-KW"/>
</dbReference>
<dbReference type="FunFam" id="1.10.10.60:FF:000257">
    <property type="entry name" value="Zinc-finger homeodomain protein 2"/>
    <property type="match status" value="1"/>
</dbReference>
<dbReference type="GO" id="GO:0005634">
    <property type="term" value="C:nucleus"/>
    <property type="evidence" value="ECO:0007669"/>
    <property type="project" value="UniProtKB-SubCell"/>
</dbReference>
<feature type="domain" description="ZF-HD dimerization-type" evidence="11">
    <location>
        <begin position="87"/>
        <end position="136"/>
    </location>
</feature>
<accession>A0ABD3JIW8</accession>
<dbReference type="NCBIfam" id="TIGR01566">
    <property type="entry name" value="ZF_HD_prot_N"/>
    <property type="match status" value="1"/>
</dbReference>
<keyword evidence="13" id="KW-1185">Reference proteome</keyword>
<keyword evidence="9" id="KW-0539">Nucleus</keyword>
<keyword evidence="5" id="KW-0805">Transcription regulation</keyword>
<gene>
    <name evidence="12" type="ORF">ACJRO7_030774</name>
</gene>
<sequence>MEPRSEEDQARIPNSLLYDHPNPPNGERKIDHGQNHVISTQTLDQPKPRIDDLLQPSVPTSSPPSAEFPNMTALTQALPPPPANFRYRECLKNHAISIGGHVVDGCGEFMPRGDEGTPEFFRCAACSCHRNFHRKEIVAHGGGELGYMANFQYNHRNGNILSYGQIRHAANSIPHQQTLLHQSRHSQIFSPGPAQPVMVAFGGGGEAESSSEDLGGFQRGDGGRWRHEELLAVQMQQSPKKRFRTKFSEEQKERMMEFAEKLGWKMQKGDEDEVVKFCEEVRVKRQVFKVWMHNNKQTMKRKQPC</sequence>
<dbReference type="Proteomes" id="UP001634007">
    <property type="component" value="Unassembled WGS sequence"/>
</dbReference>
<evidence type="ECO:0000256" key="1">
    <source>
        <dbReference type="ARBA" id="ARBA00004123"/>
    </source>
</evidence>
<keyword evidence="6" id="KW-0238">DNA-binding</keyword>
<dbReference type="EMBL" id="JBJKBG010000008">
    <property type="protein sequence ID" value="KAL3725796.1"/>
    <property type="molecule type" value="Genomic_DNA"/>
</dbReference>
<proteinExistence type="predicted"/>
<comment type="caution">
    <text evidence="12">The sequence shown here is derived from an EMBL/GenBank/DDBJ whole genome shotgun (WGS) entry which is preliminary data.</text>
</comment>
<comment type="subcellular location">
    <subcellularLocation>
        <location evidence="1">Nucleus</location>
    </subcellularLocation>
</comment>
<evidence type="ECO:0000256" key="3">
    <source>
        <dbReference type="ARBA" id="ARBA00022771"/>
    </source>
</evidence>
<dbReference type="InterPro" id="IPR006455">
    <property type="entry name" value="Homeodomain_ZF_HD"/>
</dbReference>
<feature type="region of interest" description="Disordered" evidence="10">
    <location>
        <begin position="1"/>
        <end position="69"/>
    </location>
</feature>
<keyword evidence="7" id="KW-0371">Homeobox</keyword>
<evidence type="ECO:0000256" key="7">
    <source>
        <dbReference type="ARBA" id="ARBA00023155"/>
    </source>
</evidence>
<dbReference type="GO" id="GO:0008270">
    <property type="term" value="F:zinc ion binding"/>
    <property type="evidence" value="ECO:0007669"/>
    <property type="project" value="UniProtKB-KW"/>
</dbReference>
<dbReference type="AlphaFoldDB" id="A0ABD3JIW8"/>
<dbReference type="PANTHER" id="PTHR31948:SF119">
    <property type="entry name" value="ZINC-FINGER HOMEODOMAIN PROTEIN 6-LIKE"/>
    <property type="match status" value="1"/>
</dbReference>
<keyword evidence="3" id="KW-0863">Zinc-finger</keyword>
<evidence type="ECO:0000259" key="11">
    <source>
        <dbReference type="PROSITE" id="PS51523"/>
    </source>
</evidence>
<keyword evidence="4" id="KW-0862">Zinc</keyword>
<protein>
    <recommendedName>
        <fullName evidence="11">ZF-HD dimerization-type domain-containing protein</fullName>
    </recommendedName>
</protein>
<dbReference type="Gene3D" id="1.10.10.60">
    <property type="entry name" value="Homeodomain-like"/>
    <property type="match status" value="1"/>
</dbReference>
<dbReference type="PROSITE" id="PS51523">
    <property type="entry name" value="ZF_HD_DIMER"/>
    <property type="match status" value="1"/>
</dbReference>
<evidence type="ECO:0000256" key="4">
    <source>
        <dbReference type="ARBA" id="ARBA00022833"/>
    </source>
</evidence>
<dbReference type="InterPro" id="IPR009057">
    <property type="entry name" value="Homeodomain-like_sf"/>
</dbReference>
<evidence type="ECO:0000256" key="2">
    <source>
        <dbReference type="ARBA" id="ARBA00022723"/>
    </source>
</evidence>
<evidence type="ECO:0000256" key="10">
    <source>
        <dbReference type="SAM" id="MobiDB-lite"/>
    </source>
</evidence>
<dbReference type="InterPro" id="IPR006456">
    <property type="entry name" value="ZF_HD_homeobox_Cys/His_dimer"/>
</dbReference>
<evidence type="ECO:0000313" key="13">
    <source>
        <dbReference type="Proteomes" id="UP001634007"/>
    </source>
</evidence>
<keyword evidence="2" id="KW-0479">Metal-binding</keyword>
<name>A0ABD3JIW8_EUCGL</name>
<evidence type="ECO:0000256" key="6">
    <source>
        <dbReference type="ARBA" id="ARBA00023125"/>
    </source>
</evidence>
<dbReference type="Pfam" id="PF04770">
    <property type="entry name" value="ZF-HD_dimer"/>
    <property type="match status" value="1"/>
</dbReference>
<organism evidence="12 13">
    <name type="scientific">Eucalyptus globulus</name>
    <name type="common">Tasmanian blue gum</name>
    <dbReference type="NCBI Taxonomy" id="34317"/>
    <lineage>
        <taxon>Eukaryota</taxon>
        <taxon>Viridiplantae</taxon>
        <taxon>Streptophyta</taxon>
        <taxon>Embryophyta</taxon>
        <taxon>Tracheophyta</taxon>
        <taxon>Spermatophyta</taxon>
        <taxon>Magnoliopsida</taxon>
        <taxon>eudicotyledons</taxon>
        <taxon>Gunneridae</taxon>
        <taxon>Pentapetalae</taxon>
        <taxon>rosids</taxon>
        <taxon>malvids</taxon>
        <taxon>Myrtales</taxon>
        <taxon>Myrtaceae</taxon>
        <taxon>Myrtoideae</taxon>
        <taxon>Eucalypteae</taxon>
        <taxon>Eucalyptus</taxon>
    </lineage>
</organism>
<keyword evidence="8" id="KW-0804">Transcription</keyword>
<evidence type="ECO:0000313" key="12">
    <source>
        <dbReference type="EMBL" id="KAL3725796.1"/>
    </source>
</evidence>
<evidence type="ECO:0000256" key="8">
    <source>
        <dbReference type="ARBA" id="ARBA00023163"/>
    </source>
</evidence>
<dbReference type="SUPFAM" id="SSF46689">
    <property type="entry name" value="Homeodomain-like"/>
    <property type="match status" value="1"/>
</dbReference>
<dbReference type="PANTHER" id="PTHR31948">
    <property type="entry name" value="ZINC-FINGER HOMEODOMAIN PROTEIN 2"/>
    <property type="match status" value="1"/>
</dbReference>